<dbReference type="AlphaFoldDB" id="A0A194UZH9"/>
<dbReference type="EMBL" id="KN714695">
    <property type="protein sequence ID" value="KUI57011.1"/>
    <property type="molecule type" value="Genomic_DNA"/>
</dbReference>
<dbReference type="OrthoDB" id="2142759at2759"/>
<name>A0A194UZH9_CYTMA</name>
<evidence type="ECO:0000259" key="2">
    <source>
        <dbReference type="Pfam" id="PF13391"/>
    </source>
</evidence>
<evidence type="ECO:0000256" key="1">
    <source>
        <dbReference type="SAM" id="MobiDB-lite"/>
    </source>
</evidence>
<dbReference type="Proteomes" id="UP000078576">
    <property type="component" value="Unassembled WGS sequence"/>
</dbReference>
<accession>A0A194UZH9</accession>
<sequence>MIARPPALSPATLAALVSAGSPVSLLHPLPKRGRDGLESRIRIRHPGYEDPHDILLVFRCVDPLPSDPGRDDNKARRAEQSEINTGVHHATVLRACAIVVGNAFDRASLSRDRQGQYPALYTVSLDGILEPGDYWLQVSSPSGSYPASTSPSPYPVVASFSDWRFPHRPLPWEWLCPHRPPAHQLPSISQPQGIADKIRQQQPAVRPCCISGHRGATESAHLVPQTMTEWFRSNMMGQYTRTSVGDIHDEANRIPLRADLNFLLDNPQIVFVPKPTTLAPCTSAATTTCFGRPEYALAVHVLDPKEFETVALYHNLSLQAYSDDQNIREYQDARRFLYARFAHSIFYLLQPFLQAANRFVLVAEDSNESNKPTSRSKPLEARWMSPKEMIDREMQRKQARSQSSPLKRRASQRDDGSDDLDEPAHKNGRRSLTRPWEKRDCATGHVELENDVSRWYDESLAPDSGMADELQNEVSRWYDENLAPRLAMGDGDIDGGREDSQQGRSRRRREDKPRPPPPPPPPFSIESCKSLPSSAAPMSRYPGTSSHTDGGNEQAGAEKLPARSVFLQHRLILPSSSNPSSVP</sequence>
<gene>
    <name evidence="3" type="ORF">VP1G_04351</name>
</gene>
<feature type="region of interest" description="Disordered" evidence="1">
    <location>
        <begin position="485"/>
        <end position="563"/>
    </location>
</feature>
<dbReference type="Pfam" id="PF13391">
    <property type="entry name" value="HNH_2"/>
    <property type="match status" value="1"/>
</dbReference>
<evidence type="ECO:0000313" key="4">
    <source>
        <dbReference type="Proteomes" id="UP000078576"/>
    </source>
</evidence>
<dbReference type="STRING" id="694573.A0A194UZH9"/>
<feature type="region of interest" description="Disordered" evidence="1">
    <location>
        <begin position="364"/>
        <end position="436"/>
    </location>
</feature>
<proteinExistence type="predicted"/>
<keyword evidence="4" id="KW-1185">Reference proteome</keyword>
<protein>
    <recommendedName>
        <fullName evidence="2">HNH nuclease domain-containing protein</fullName>
    </recommendedName>
</protein>
<evidence type="ECO:0000313" key="3">
    <source>
        <dbReference type="EMBL" id="KUI57011.1"/>
    </source>
</evidence>
<feature type="domain" description="HNH nuclease" evidence="2">
    <location>
        <begin position="208"/>
        <end position="272"/>
    </location>
</feature>
<organism evidence="3 4">
    <name type="scientific">Cytospora mali</name>
    <name type="common">Apple Valsa canker fungus</name>
    <name type="synonym">Valsa mali</name>
    <dbReference type="NCBI Taxonomy" id="578113"/>
    <lineage>
        <taxon>Eukaryota</taxon>
        <taxon>Fungi</taxon>
        <taxon>Dikarya</taxon>
        <taxon>Ascomycota</taxon>
        <taxon>Pezizomycotina</taxon>
        <taxon>Sordariomycetes</taxon>
        <taxon>Sordariomycetidae</taxon>
        <taxon>Diaporthales</taxon>
        <taxon>Cytosporaceae</taxon>
        <taxon>Cytospora</taxon>
    </lineage>
</organism>
<feature type="compositionally biased region" description="Polar residues" evidence="1">
    <location>
        <begin position="542"/>
        <end position="551"/>
    </location>
</feature>
<dbReference type="InterPro" id="IPR003615">
    <property type="entry name" value="HNH_nuc"/>
</dbReference>
<reference evidence="4" key="1">
    <citation type="submission" date="2014-12" db="EMBL/GenBank/DDBJ databases">
        <title>Genome Sequence of Valsa Canker Pathogens Uncovers a Specific Adaption of Colonization on Woody Bark.</title>
        <authorList>
            <person name="Yin Z."/>
            <person name="Liu H."/>
            <person name="Gao X."/>
            <person name="Li Z."/>
            <person name="Song N."/>
            <person name="Ke X."/>
            <person name="Dai Q."/>
            <person name="Wu Y."/>
            <person name="Sun Y."/>
            <person name="Xu J.-R."/>
            <person name="Kang Z.K."/>
            <person name="Wang L."/>
            <person name="Huang L."/>
        </authorList>
    </citation>
    <scope>NUCLEOTIDE SEQUENCE [LARGE SCALE GENOMIC DNA]</scope>
    <source>
        <strain evidence="4">SXYL134</strain>
    </source>
</reference>